<reference evidence="3" key="1">
    <citation type="journal article" date="2006" name="Nature">
        <title>Deciphering the evolution and metabolism of an anammox bacterium from a community genome.</title>
        <authorList>
            <person name="Strous M."/>
            <person name="Pelletier E."/>
            <person name="Mangenot S."/>
            <person name="Rattei T."/>
            <person name="Lehner A."/>
            <person name="Taylor M.W."/>
            <person name="Horn M."/>
            <person name="Daims H."/>
            <person name="Bartol-Mavel D."/>
            <person name="Wincker P."/>
            <person name="Barbe V."/>
            <person name="Fonknechten N."/>
            <person name="Vallenet D."/>
            <person name="Segurens B."/>
            <person name="Schenowitz-Truong C."/>
            <person name="Medigue C."/>
            <person name="Collingro A."/>
            <person name="Snel B."/>
            <person name="Dutilh B.E."/>
            <person name="OpDenCamp H.J.M."/>
            <person name="vanDerDrift C."/>
            <person name="Cirpus I."/>
            <person name="vanDePas-Schoonen K.T."/>
            <person name="Harhangi H.R."/>
            <person name="vanNiftrik L."/>
            <person name="Schmid M."/>
            <person name="Keltjens J."/>
            <person name="vanDeVossenberg J."/>
            <person name="Kartal B."/>
            <person name="Meier H."/>
            <person name="Frishman D."/>
            <person name="Huynen M.A."/>
            <person name="Mewes H."/>
            <person name="Weissenbach J."/>
            <person name="Jetten M.S.M."/>
            <person name="Wagner M."/>
            <person name="LePaslier D."/>
        </authorList>
    </citation>
    <scope>NUCLEOTIDE SEQUENCE</scope>
</reference>
<evidence type="ECO:0000256" key="1">
    <source>
        <dbReference type="ARBA" id="ARBA00034120"/>
    </source>
</evidence>
<feature type="domain" description="Reverse transcriptase N-terminal" evidence="2">
    <location>
        <begin position="2"/>
        <end position="58"/>
    </location>
</feature>
<dbReference type="Pfam" id="PF13655">
    <property type="entry name" value="RVT_N"/>
    <property type="match status" value="1"/>
</dbReference>
<reference evidence="3" key="2">
    <citation type="submission" date="2006-01" db="EMBL/GenBank/DDBJ databases">
        <authorList>
            <person name="Genoscope"/>
        </authorList>
    </citation>
    <scope>NUCLEOTIDE SEQUENCE</scope>
</reference>
<dbReference type="EMBL" id="CT573071">
    <property type="protein sequence ID" value="CAJ74288.1"/>
    <property type="molecule type" value="Genomic_DNA"/>
</dbReference>
<sequence>MQRQCANKVKALQWILSHSYSAKLLAVRRVTENKGAKTPGVDGKIWNTPAQKMKGALTLIRKGYKALPLRRVLIPKKNGKKRPLGIPTIKDRAMQALYLLTLEPIAETTAI</sequence>
<proteinExistence type="inferred from homology"/>
<name>Q1Q2Q1_KUEST</name>
<evidence type="ECO:0000313" key="3">
    <source>
        <dbReference type="EMBL" id="CAJ74288.1"/>
    </source>
</evidence>
<protein>
    <recommendedName>
        <fullName evidence="2">Reverse transcriptase N-terminal domain-containing protein</fullName>
    </recommendedName>
</protein>
<dbReference type="SUPFAM" id="SSF56672">
    <property type="entry name" value="DNA/RNA polymerases"/>
    <property type="match status" value="1"/>
</dbReference>
<dbReference type="AlphaFoldDB" id="Q1Q2Q1"/>
<organism evidence="3">
    <name type="scientific">Kuenenia stuttgartiensis</name>
    <dbReference type="NCBI Taxonomy" id="174633"/>
    <lineage>
        <taxon>Bacteria</taxon>
        <taxon>Pseudomonadati</taxon>
        <taxon>Planctomycetota</taxon>
        <taxon>Candidatus Brocadiia</taxon>
        <taxon>Candidatus Brocadiales</taxon>
        <taxon>Candidatus Brocadiaceae</taxon>
        <taxon>Candidatus Kuenenia</taxon>
    </lineage>
</organism>
<comment type="similarity">
    <text evidence="1">Belongs to the bacterial reverse transcriptase family.</text>
</comment>
<dbReference type="InterPro" id="IPR025960">
    <property type="entry name" value="RVT_N"/>
</dbReference>
<dbReference type="InterPro" id="IPR051083">
    <property type="entry name" value="GrpII_Intron_Splice-Mob/Def"/>
</dbReference>
<gene>
    <name evidence="3" type="ORF">kuste3525</name>
</gene>
<dbReference type="PANTHER" id="PTHR34047">
    <property type="entry name" value="NUCLEAR INTRON MATURASE 1, MITOCHONDRIAL-RELATED"/>
    <property type="match status" value="1"/>
</dbReference>
<accession>Q1Q2Q1</accession>
<dbReference type="InterPro" id="IPR043502">
    <property type="entry name" value="DNA/RNA_pol_sf"/>
</dbReference>
<evidence type="ECO:0000259" key="2">
    <source>
        <dbReference type="Pfam" id="PF13655"/>
    </source>
</evidence>
<dbReference type="PANTHER" id="PTHR34047:SF8">
    <property type="entry name" value="PROTEIN YKFC"/>
    <property type="match status" value="1"/>
</dbReference>